<feature type="compositionally biased region" description="Basic and acidic residues" evidence="2">
    <location>
        <begin position="163"/>
        <end position="173"/>
    </location>
</feature>
<evidence type="ECO:0000313" key="4">
    <source>
        <dbReference type="EMBL" id="KAK4645858.1"/>
    </source>
</evidence>
<dbReference type="Pfam" id="PF07814">
    <property type="entry name" value="WAPL"/>
    <property type="match status" value="1"/>
</dbReference>
<proteinExistence type="inferred from homology"/>
<feature type="compositionally biased region" description="Basic and acidic residues" evidence="2">
    <location>
        <begin position="215"/>
        <end position="227"/>
    </location>
</feature>
<dbReference type="InterPro" id="IPR011989">
    <property type="entry name" value="ARM-like"/>
</dbReference>
<sequence>MASTSETDFGYAPQKKVTTYGKLARRRPKASAVGTLRHAESAPIVPSVSSLNKSPTTSPEPSPAPASASASASASRTLVSSKGKLQNIRKAGRDASSKPSDVSHSQPLPDPYDIYAIEDEPEEDTRPKKRRLARVQSERTSKTSLPYSTPELSPEKAPSPEPVARRSDPKERSLVVPRSRQTPERDVHMQDAPPPAGPLFSVKTTKILKNLSVDTKTKSSKKPEPEKTQIPIRLSGLRSSSSKPSPPIETEPTSLPTSAPESIPQSQPGKAPKKRRLIDTLVEQADEESESEEDAFSSQDSHITETRRSSALRDSSPEPADKVRTMARPVLTARKSGPKFTYSQQRSMLAEEDPLFGSGGLGGGLDDMSSKGALFNIGRLTKSAALSKFAYLDEEEELGNSGAVQSIHELRQAGANSRFADEMGDIVDRIGVPSPKASSLRKGALLELAQKMKTKEFRRQFRDHSGDEALFRSLGEETDLVCGYSILAIVATLLAASPSAHLIQQLRSQGFAALLKRLLDQEEDISRLVRDRKHNVSKNMQTTVGTVKASVLELPAWKPAPPGSLSPRTLALKCLELLLRQSTRVSEDEFFSPAITDLLFGYLKDGTSNPDSWGFPGHENSWDFALSLHVVEGLSLDAMQSSRLSARWTRKYAPIVADLLDGALSRPVEGFGDELEGLVLRTSINVTNHNPDACRLFVERGLLGRLAGGAWGAFGMVMKVEVKVKEEGGFRGRGLLDGLIIMLGVMINFCVYYPPAGETLAGEGGLEGLIGVFADNHLKMADADSMEKTQLNVALGYLSILLGYLCLHEPIKERFVRVHPKKSLQPLLDSVNEFIALHIKAAGVNGEGEEGGGSIERLKGLSEQLAARNY</sequence>
<name>A0ABR0FPF0_9PEZI</name>
<reference evidence="4 5" key="1">
    <citation type="journal article" date="2023" name="bioRxiv">
        <title>High-quality genome assemblies of four members of thePodospora anserinaspecies complex.</title>
        <authorList>
            <person name="Ament-Velasquez S.L."/>
            <person name="Vogan A.A."/>
            <person name="Wallerman O."/>
            <person name="Hartmann F."/>
            <person name="Gautier V."/>
            <person name="Silar P."/>
            <person name="Giraud T."/>
            <person name="Johannesson H."/>
        </authorList>
    </citation>
    <scope>NUCLEOTIDE SEQUENCE [LARGE SCALE GENOMIC DNA]</scope>
    <source>
        <strain evidence="4 5">CBS 112042</strain>
    </source>
</reference>
<dbReference type="InterPro" id="IPR039874">
    <property type="entry name" value="WAPL"/>
</dbReference>
<feature type="compositionally biased region" description="Basic and acidic residues" evidence="2">
    <location>
        <begin position="315"/>
        <end position="324"/>
    </location>
</feature>
<evidence type="ECO:0000256" key="2">
    <source>
        <dbReference type="SAM" id="MobiDB-lite"/>
    </source>
</evidence>
<accession>A0ABR0FPF0</accession>
<feature type="region of interest" description="Disordered" evidence="2">
    <location>
        <begin position="1"/>
        <end position="326"/>
    </location>
</feature>
<dbReference type="EMBL" id="JAFFGZ010000004">
    <property type="protein sequence ID" value="KAK4645858.1"/>
    <property type="molecule type" value="Genomic_DNA"/>
</dbReference>
<comment type="similarity">
    <text evidence="1">Belongs to the WAPL family.</text>
</comment>
<dbReference type="RefSeq" id="XP_062734834.1">
    <property type="nucleotide sequence ID" value="XM_062876253.1"/>
</dbReference>
<evidence type="ECO:0000313" key="5">
    <source>
        <dbReference type="Proteomes" id="UP001322138"/>
    </source>
</evidence>
<dbReference type="Proteomes" id="UP001322138">
    <property type="component" value="Unassembled WGS sequence"/>
</dbReference>
<dbReference type="InterPro" id="IPR022771">
    <property type="entry name" value="WAPL_C"/>
</dbReference>
<comment type="caution">
    <text evidence="4">The sequence shown here is derived from an EMBL/GenBank/DDBJ whole genome shotgun (WGS) entry which is preliminary data.</text>
</comment>
<dbReference type="GeneID" id="87895735"/>
<feature type="compositionally biased region" description="Polar residues" evidence="2">
    <location>
        <begin position="142"/>
        <end position="151"/>
    </location>
</feature>
<feature type="compositionally biased region" description="Polar residues" evidence="2">
    <location>
        <begin position="97"/>
        <end position="106"/>
    </location>
</feature>
<feature type="compositionally biased region" description="Low complexity" evidence="2">
    <location>
        <begin position="228"/>
        <end position="243"/>
    </location>
</feature>
<evidence type="ECO:0000256" key="1">
    <source>
        <dbReference type="ARBA" id="ARBA00006854"/>
    </source>
</evidence>
<dbReference type="PANTHER" id="PTHR22100:SF13">
    <property type="entry name" value="WINGS APART-LIKE PROTEIN HOMOLOG"/>
    <property type="match status" value="1"/>
</dbReference>
<evidence type="ECO:0000259" key="3">
    <source>
        <dbReference type="Pfam" id="PF07814"/>
    </source>
</evidence>
<feature type="compositionally biased region" description="Acidic residues" evidence="2">
    <location>
        <begin position="284"/>
        <end position="295"/>
    </location>
</feature>
<feature type="compositionally biased region" description="Low complexity" evidence="2">
    <location>
        <begin position="65"/>
        <end position="75"/>
    </location>
</feature>
<keyword evidence="5" id="KW-1185">Reference proteome</keyword>
<feature type="domain" description="Wings apart-like protein C-terminal" evidence="3">
    <location>
        <begin position="404"/>
        <end position="752"/>
    </location>
</feature>
<dbReference type="PANTHER" id="PTHR22100">
    <property type="entry name" value="WINGS APART-LIKE PROTEIN HOMOLOG"/>
    <property type="match status" value="1"/>
</dbReference>
<gene>
    <name evidence="4" type="ORF">QC761_205260</name>
</gene>
<dbReference type="Gene3D" id="1.25.10.10">
    <property type="entry name" value="Leucine-rich Repeat Variant"/>
    <property type="match status" value="2"/>
</dbReference>
<organism evidence="4 5">
    <name type="scientific">Podospora bellae-mahoneyi</name>
    <dbReference type="NCBI Taxonomy" id="2093777"/>
    <lineage>
        <taxon>Eukaryota</taxon>
        <taxon>Fungi</taxon>
        <taxon>Dikarya</taxon>
        <taxon>Ascomycota</taxon>
        <taxon>Pezizomycotina</taxon>
        <taxon>Sordariomycetes</taxon>
        <taxon>Sordariomycetidae</taxon>
        <taxon>Sordariales</taxon>
        <taxon>Podosporaceae</taxon>
        <taxon>Podospora</taxon>
    </lineage>
</organism>
<feature type="compositionally biased region" description="Polar residues" evidence="2">
    <location>
        <begin position="259"/>
        <end position="268"/>
    </location>
</feature>
<protein>
    <recommendedName>
        <fullName evidence="3">Wings apart-like protein C-terminal domain-containing protein</fullName>
    </recommendedName>
</protein>